<dbReference type="PROSITE" id="PS50893">
    <property type="entry name" value="ABC_TRANSPORTER_2"/>
    <property type="match status" value="1"/>
</dbReference>
<feature type="transmembrane region" description="Helical" evidence="7">
    <location>
        <begin position="262"/>
        <end position="294"/>
    </location>
</feature>
<evidence type="ECO:0000256" key="2">
    <source>
        <dbReference type="ARBA" id="ARBA00022692"/>
    </source>
</evidence>
<dbReference type="PANTHER" id="PTHR43394">
    <property type="entry name" value="ATP-DEPENDENT PERMEASE MDL1, MITOCHONDRIAL"/>
    <property type="match status" value="1"/>
</dbReference>
<dbReference type="InterPro" id="IPR003439">
    <property type="entry name" value="ABC_transporter-like_ATP-bd"/>
</dbReference>
<name>A0ABV6QP17_9ACTN</name>
<evidence type="ECO:0000313" key="11">
    <source>
        <dbReference type="Proteomes" id="UP001589890"/>
    </source>
</evidence>
<dbReference type="InterPro" id="IPR039421">
    <property type="entry name" value="Type_1_exporter"/>
</dbReference>
<dbReference type="Gene3D" id="3.40.50.300">
    <property type="entry name" value="P-loop containing nucleotide triphosphate hydrolases"/>
    <property type="match status" value="1"/>
</dbReference>
<dbReference type="SMART" id="SM00382">
    <property type="entry name" value="AAA"/>
    <property type="match status" value="1"/>
</dbReference>
<comment type="caution">
    <text evidence="10">The sequence shown here is derived from an EMBL/GenBank/DDBJ whole genome shotgun (WGS) entry which is preliminary data.</text>
</comment>
<evidence type="ECO:0000259" key="8">
    <source>
        <dbReference type="PROSITE" id="PS50893"/>
    </source>
</evidence>
<gene>
    <name evidence="10" type="ORF">ACFFGN_19505</name>
</gene>
<reference evidence="10 11" key="1">
    <citation type="submission" date="2024-09" db="EMBL/GenBank/DDBJ databases">
        <authorList>
            <person name="Sun Q."/>
            <person name="Mori K."/>
        </authorList>
    </citation>
    <scope>NUCLEOTIDE SEQUENCE [LARGE SCALE GENOMIC DNA]</scope>
    <source>
        <strain evidence="10 11">CGMCC 1.15906</strain>
    </source>
</reference>
<evidence type="ECO:0000256" key="1">
    <source>
        <dbReference type="ARBA" id="ARBA00004651"/>
    </source>
</evidence>
<evidence type="ECO:0000256" key="7">
    <source>
        <dbReference type="SAM" id="Phobius"/>
    </source>
</evidence>
<dbReference type="Gene3D" id="1.20.1560.10">
    <property type="entry name" value="ABC transporter type 1, transmembrane domain"/>
    <property type="match status" value="1"/>
</dbReference>
<dbReference type="EMBL" id="JBHLTC010000023">
    <property type="protein sequence ID" value="MFC0626275.1"/>
    <property type="molecule type" value="Genomic_DNA"/>
</dbReference>
<keyword evidence="4 10" id="KW-0067">ATP-binding</keyword>
<dbReference type="Pfam" id="PF00664">
    <property type="entry name" value="ABC_membrane"/>
    <property type="match status" value="1"/>
</dbReference>
<evidence type="ECO:0000256" key="5">
    <source>
        <dbReference type="ARBA" id="ARBA00022989"/>
    </source>
</evidence>
<evidence type="ECO:0000313" key="10">
    <source>
        <dbReference type="EMBL" id="MFC0626275.1"/>
    </source>
</evidence>
<feature type="transmembrane region" description="Helical" evidence="7">
    <location>
        <begin position="70"/>
        <end position="89"/>
    </location>
</feature>
<feature type="domain" description="ABC transmembrane type-1" evidence="9">
    <location>
        <begin position="29"/>
        <end position="313"/>
    </location>
</feature>
<dbReference type="Proteomes" id="UP001589890">
    <property type="component" value="Unassembled WGS sequence"/>
</dbReference>
<dbReference type="PANTHER" id="PTHR43394:SF1">
    <property type="entry name" value="ATP-BINDING CASSETTE SUB-FAMILY B MEMBER 10, MITOCHONDRIAL"/>
    <property type="match status" value="1"/>
</dbReference>
<keyword evidence="6 7" id="KW-0472">Membrane</keyword>
<keyword evidence="3" id="KW-0547">Nucleotide-binding</keyword>
<dbReference type="InterPro" id="IPR011527">
    <property type="entry name" value="ABC1_TM_dom"/>
</dbReference>
<evidence type="ECO:0000256" key="6">
    <source>
        <dbReference type="ARBA" id="ARBA00023136"/>
    </source>
</evidence>
<dbReference type="Pfam" id="PF00005">
    <property type="entry name" value="ABC_tran"/>
    <property type="match status" value="1"/>
</dbReference>
<dbReference type="GO" id="GO:0005524">
    <property type="term" value="F:ATP binding"/>
    <property type="evidence" value="ECO:0007669"/>
    <property type="project" value="UniProtKB-KW"/>
</dbReference>
<dbReference type="InterPro" id="IPR003593">
    <property type="entry name" value="AAA+_ATPase"/>
</dbReference>
<feature type="transmembrane region" description="Helical" evidence="7">
    <location>
        <begin position="144"/>
        <end position="165"/>
    </location>
</feature>
<dbReference type="RefSeq" id="WP_380049556.1">
    <property type="nucleotide sequence ID" value="NZ_JBHLTC010000023.1"/>
</dbReference>
<proteinExistence type="predicted"/>
<organism evidence="10 11">
    <name type="scientific">Kribbella deserti</name>
    <dbReference type="NCBI Taxonomy" id="1926257"/>
    <lineage>
        <taxon>Bacteria</taxon>
        <taxon>Bacillati</taxon>
        <taxon>Actinomycetota</taxon>
        <taxon>Actinomycetes</taxon>
        <taxon>Propionibacteriales</taxon>
        <taxon>Kribbellaceae</taxon>
        <taxon>Kribbella</taxon>
    </lineage>
</organism>
<feature type="domain" description="ABC transporter" evidence="8">
    <location>
        <begin position="375"/>
        <end position="607"/>
    </location>
</feature>
<dbReference type="InterPro" id="IPR036640">
    <property type="entry name" value="ABC1_TM_sf"/>
</dbReference>
<dbReference type="CDD" id="cd07346">
    <property type="entry name" value="ABC_6TM_exporters"/>
    <property type="match status" value="1"/>
</dbReference>
<keyword evidence="5 7" id="KW-1133">Transmembrane helix</keyword>
<keyword evidence="11" id="KW-1185">Reference proteome</keyword>
<dbReference type="SUPFAM" id="SSF52540">
    <property type="entry name" value="P-loop containing nucleoside triphosphate hydrolases"/>
    <property type="match status" value="1"/>
</dbReference>
<dbReference type="InterPro" id="IPR027417">
    <property type="entry name" value="P-loop_NTPase"/>
</dbReference>
<keyword evidence="2 7" id="KW-0812">Transmembrane</keyword>
<evidence type="ECO:0000259" key="9">
    <source>
        <dbReference type="PROSITE" id="PS50929"/>
    </source>
</evidence>
<evidence type="ECO:0000256" key="4">
    <source>
        <dbReference type="ARBA" id="ARBA00022840"/>
    </source>
</evidence>
<evidence type="ECO:0000256" key="3">
    <source>
        <dbReference type="ARBA" id="ARBA00022741"/>
    </source>
</evidence>
<dbReference type="SUPFAM" id="SSF90123">
    <property type="entry name" value="ABC transporter transmembrane region"/>
    <property type="match status" value="1"/>
</dbReference>
<feature type="transmembrane region" description="Helical" evidence="7">
    <location>
        <begin position="172"/>
        <end position="189"/>
    </location>
</feature>
<protein>
    <submittedName>
        <fullName evidence="10">ABC transporter ATP-binding protein</fullName>
    </submittedName>
</protein>
<comment type="subcellular location">
    <subcellularLocation>
        <location evidence="1">Cell membrane</location>
        <topology evidence="1">Multi-pass membrane protein</topology>
    </subcellularLocation>
</comment>
<sequence length="617" mass="65091">MSRQLPVGGGAEIRAAAMGDLRADRGAVVGLVLVNGLAAAAGLIGPWLVGRIIDTIRAGSGDVLSTVDRLAFGALLFTVVQTVLSWWALKIGYRFGERTAARVRERFLQRTLALPPRVADQLPAGDLITRGSTDASLVAMVLRYALPEVLVATVHALFLIVAVLVLDPRLGLCGLLCLIGGGAAVRWYLRRARPVYLAAAASQADLADVVASTAKGARTIEVLGLEERRTEVTEAAIAEARSARLGALWLRTVLFPWSEVSLALPAVGVLLVGGALYANGSVSLGVVVTATLYLRQLVGPLNTLMLWIEQLQGAVASYARVEGIADIPATDAPRTAPTAETTATAATTAVAETAAVAETPAAVESVGSEGHGDRIRVDGAHYSYTGVRDVLRGIDLLVQPGERLAIVGTSGAGKSTLARLLAGLDRPHTGSVTIAGTAVADLPPDQLREHVVLITQDHHVFHDTVRDNLLIARPDASDEELVDALRAVGASWLDDLPDGLDTEIGSDTNLDGARAQQLSLARVVLADPHTLILDEATALLDPKTARQTEQSLAAVLRGRTVIAIAHRLQTAHDADRIAVMEAGELVELGTHHELVTAGGVYGQLWRRWHTDLPPNNQ</sequence>
<dbReference type="PROSITE" id="PS50929">
    <property type="entry name" value="ABC_TM1F"/>
    <property type="match status" value="1"/>
</dbReference>
<feature type="transmembrane region" description="Helical" evidence="7">
    <location>
        <begin position="27"/>
        <end position="49"/>
    </location>
</feature>
<accession>A0ABV6QP17</accession>